<gene>
    <name evidence="1" type="ORF">NM688_g4783</name>
</gene>
<accession>A0ACC1T223</accession>
<evidence type="ECO:0000313" key="2">
    <source>
        <dbReference type="Proteomes" id="UP001148662"/>
    </source>
</evidence>
<protein>
    <submittedName>
        <fullName evidence="1">Uncharacterized protein</fullName>
    </submittedName>
</protein>
<proteinExistence type="predicted"/>
<keyword evidence="2" id="KW-1185">Reference proteome</keyword>
<reference evidence="1" key="1">
    <citation type="submission" date="2022-07" db="EMBL/GenBank/DDBJ databases">
        <title>Genome Sequence of Phlebia brevispora.</title>
        <authorList>
            <person name="Buettner E."/>
        </authorList>
    </citation>
    <scope>NUCLEOTIDE SEQUENCE</scope>
    <source>
        <strain evidence="1">MPL23</strain>
    </source>
</reference>
<dbReference type="EMBL" id="JANHOG010000821">
    <property type="protein sequence ID" value="KAJ3551304.1"/>
    <property type="molecule type" value="Genomic_DNA"/>
</dbReference>
<name>A0ACC1T223_9APHY</name>
<evidence type="ECO:0000313" key="1">
    <source>
        <dbReference type="EMBL" id="KAJ3551304.1"/>
    </source>
</evidence>
<sequence length="91" mass="10595">MAERLALLLKWHCDAQADESAECRGEDLSLEGENEEWIEDDAREDSDVMMDEAERQLTEDFGHIDMRAYYNFSSGHLKYGTHIVCMLLEKH</sequence>
<comment type="caution">
    <text evidence="1">The sequence shown here is derived from an EMBL/GenBank/DDBJ whole genome shotgun (WGS) entry which is preliminary data.</text>
</comment>
<organism evidence="1 2">
    <name type="scientific">Phlebia brevispora</name>
    <dbReference type="NCBI Taxonomy" id="194682"/>
    <lineage>
        <taxon>Eukaryota</taxon>
        <taxon>Fungi</taxon>
        <taxon>Dikarya</taxon>
        <taxon>Basidiomycota</taxon>
        <taxon>Agaricomycotina</taxon>
        <taxon>Agaricomycetes</taxon>
        <taxon>Polyporales</taxon>
        <taxon>Meruliaceae</taxon>
        <taxon>Phlebia</taxon>
    </lineage>
</organism>
<dbReference type="Proteomes" id="UP001148662">
    <property type="component" value="Unassembled WGS sequence"/>
</dbReference>